<protein>
    <submittedName>
        <fullName evidence="1">Uncharacterized protein</fullName>
    </submittedName>
</protein>
<proteinExistence type="predicted"/>
<evidence type="ECO:0000313" key="2">
    <source>
        <dbReference type="Proteomes" id="UP000237105"/>
    </source>
</evidence>
<keyword evidence="2" id="KW-1185">Reference proteome</keyword>
<organism evidence="1 2">
    <name type="scientific">Parasponia andersonii</name>
    <name type="common">Sponia andersonii</name>
    <dbReference type="NCBI Taxonomy" id="3476"/>
    <lineage>
        <taxon>Eukaryota</taxon>
        <taxon>Viridiplantae</taxon>
        <taxon>Streptophyta</taxon>
        <taxon>Embryophyta</taxon>
        <taxon>Tracheophyta</taxon>
        <taxon>Spermatophyta</taxon>
        <taxon>Magnoliopsida</taxon>
        <taxon>eudicotyledons</taxon>
        <taxon>Gunneridae</taxon>
        <taxon>Pentapetalae</taxon>
        <taxon>rosids</taxon>
        <taxon>fabids</taxon>
        <taxon>Rosales</taxon>
        <taxon>Cannabaceae</taxon>
        <taxon>Parasponia</taxon>
    </lineage>
</organism>
<gene>
    <name evidence="1" type="ORF">PanWU01x14_307210</name>
</gene>
<dbReference type="EMBL" id="JXTB01000474">
    <property type="protein sequence ID" value="PON39151.1"/>
    <property type="molecule type" value="Genomic_DNA"/>
</dbReference>
<comment type="caution">
    <text evidence="1">The sequence shown here is derived from an EMBL/GenBank/DDBJ whole genome shotgun (WGS) entry which is preliminary data.</text>
</comment>
<sequence length="81" mass="8997">MSVEASDSKCIHLVVQIFKGICGAFAMVKGIELAIKDGWKDLTLEEADSYAFSAQQLIRKCDSVVFEWIPRGINEVVHHAC</sequence>
<name>A0A2P5ARQ3_PARAD</name>
<reference evidence="2" key="1">
    <citation type="submission" date="2016-06" db="EMBL/GenBank/DDBJ databases">
        <title>Parallel loss of symbiosis genes in relatives of nitrogen-fixing non-legume Parasponia.</title>
        <authorList>
            <person name="Van Velzen R."/>
            <person name="Holmer R."/>
            <person name="Bu F."/>
            <person name="Rutten L."/>
            <person name="Van Zeijl A."/>
            <person name="Liu W."/>
            <person name="Santuari L."/>
            <person name="Cao Q."/>
            <person name="Sharma T."/>
            <person name="Shen D."/>
            <person name="Roswanjaya Y."/>
            <person name="Wardhani T."/>
            <person name="Kalhor M.S."/>
            <person name="Jansen J."/>
            <person name="Van den Hoogen J."/>
            <person name="Gungor B."/>
            <person name="Hartog M."/>
            <person name="Hontelez J."/>
            <person name="Verver J."/>
            <person name="Yang W.-C."/>
            <person name="Schijlen E."/>
            <person name="Repin R."/>
            <person name="Schilthuizen M."/>
            <person name="Schranz E."/>
            <person name="Heidstra R."/>
            <person name="Miyata K."/>
            <person name="Fedorova E."/>
            <person name="Kohlen W."/>
            <person name="Bisseling T."/>
            <person name="Smit S."/>
            <person name="Geurts R."/>
        </authorList>
    </citation>
    <scope>NUCLEOTIDE SEQUENCE [LARGE SCALE GENOMIC DNA]</scope>
    <source>
        <strain evidence="2">cv. WU1-14</strain>
    </source>
</reference>
<dbReference type="AlphaFoldDB" id="A0A2P5ARQ3"/>
<dbReference type="Proteomes" id="UP000237105">
    <property type="component" value="Unassembled WGS sequence"/>
</dbReference>
<accession>A0A2P5ARQ3</accession>
<evidence type="ECO:0000313" key="1">
    <source>
        <dbReference type="EMBL" id="PON39151.1"/>
    </source>
</evidence>
<dbReference type="OrthoDB" id="914111at2759"/>